<evidence type="ECO:0000313" key="1">
    <source>
        <dbReference type="EMBL" id="PUU77460.1"/>
    </source>
</evidence>
<comment type="caution">
    <text evidence="1">The sequence shown here is derived from an EMBL/GenBank/DDBJ whole genome shotgun (WGS) entry which is preliminary data.</text>
</comment>
<evidence type="ECO:0000313" key="2">
    <source>
        <dbReference type="Proteomes" id="UP000244722"/>
    </source>
</evidence>
<sequence length="79" mass="8803">MLRAIYTSPLARETAIFAVAGSVSGWFAMNYTKQMHIADGYRQRDLEHYAMQTVQKGFHAKDYTTASSAKATAPQEKSV</sequence>
<keyword evidence="2" id="KW-1185">Reference proteome</keyword>
<dbReference type="AlphaFoldDB" id="A0A2T6ZPP3"/>
<organism evidence="1 2">
    <name type="scientific">Tuber borchii</name>
    <name type="common">White truffle</name>
    <dbReference type="NCBI Taxonomy" id="42251"/>
    <lineage>
        <taxon>Eukaryota</taxon>
        <taxon>Fungi</taxon>
        <taxon>Dikarya</taxon>
        <taxon>Ascomycota</taxon>
        <taxon>Pezizomycotina</taxon>
        <taxon>Pezizomycetes</taxon>
        <taxon>Pezizales</taxon>
        <taxon>Tuberaceae</taxon>
        <taxon>Tuber</taxon>
    </lineage>
</organism>
<dbReference type="Proteomes" id="UP000244722">
    <property type="component" value="Unassembled WGS sequence"/>
</dbReference>
<name>A0A2T6ZPP3_TUBBO</name>
<gene>
    <name evidence="1" type="ORF">B9Z19DRAFT_1128349</name>
</gene>
<reference evidence="1 2" key="1">
    <citation type="submission" date="2017-04" db="EMBL/GenBank/DDBJ databases">
        <title>Draft genome sequence of Tuber borchii Vittad., a whitish edible truffle.</title>
        <authorList>
            <consortium name="DOE Joint Genome Institute"/>
            <person name="Murat C."/>
            <person name="Kuo A."/>
            <person name="Barry K.W."/>
            <person name="Clum A."/>
            <person name="Dockter R.B."/>
            <person name="Fauchery L."/>
            <person name="Iotti M."/>
            <person name="Kohler A."/>
            <person name="Labutti K."/>
            <person name="Lindquist E.A."/>
            <person name="Lipzen A."/>
            <person name="Ohm R.A."/>
            <person name="Wang M."/>
            <person name="Grigoriev I.V."/>
            <person name="Zambonelli A."/>
            <person name="Martin F.M."/>
        </authorList>
    </citation>
    <scope>NUCLEOTIDE SEQUENCE [LARGE SCALE GENOMIC DNA]</scope>
    <source>
        <strain evidence="1 2">Tbo3840</strain>
    </source>
</reference>
<protein>
    <submittedName>
        <fullName evidence="1">Uncharacterized protein</fullName>
    </submittedName>
</protein>
<proteinExistence type="predicted"/>
<dbReference type="EMBL" id="NESQ01000153">
    <property type="protein sequence ID" value="PUU77460.1"/>
    <property type="molecule type" value="Genomic_DNA"/>
</dbReference>
<accession>A0A2T6ZPP3</accession>